<gene>
    <name evidence="8" type="ORF">TDIB3V08_LOCUS3767</name>
</gene>
<comment type="catalytic activity">
    <reaction evidence="1">
        <text>Hydrolysis of terminal, non-reducing (1-&gt;4)-linked alpha-D-glucose residues with release of alpha-D-glucose.</text>
        <dbReference type="EC" id="3.2.1.20"/>
    </reaction>
</comment>
<evidence type="ECO:0000313" key="8">
    <source>
        <dbReference type="EMBL" id="CAD7197459.1"/>
    </source>
</evidence>
<proteinExistence type="inferred from homology"/>
<dbReference type="EMBL" id="OA565659">
    <property type="protein sequence ID" value="CAD7197459.1"/>
    <property type="molecule type" value="Genomic_DNA"/>
</dbReference>
<evidence type="ECO:0000256" key="4">
    <source>
        <dbReference type="ARBA" id="ARBA00023180"/>
    </source>
</evidence>
<evidence type="ECO:0000256" key="1">
    <source>
        <dbReference type="ARBA" id="ARBA00001657"/>
    </source>
</evidence>
<comment type="similarity">
    <text evidence="2">Belongs to the glycosyl hydrolase 13 family.</text>
</comment>
<dbReference type="Gene3D" id="3.20.20.80">
    <property type="entry name" value="Glycosidases"/>
    <property type="match status" value="2"/>
</dbReference>
<dbReference type="PANTHER" id="PTHR10357">
    <property type="entry name" value="ALPHA-AMYLASE FAMILY MEMBER"/>
    <property type="match status" value="1"/>
</dbReference>
<accession>A0A7R8Z617</accession>
<protein>
    <recommendedName>
        <fullName evidence="3">alpha-glucosidase</fullName>
        <ecNumber evidence="3">3.2.1.20</ecNumber>
    </recommendedName>
</protein>
<evidence type="ECO:0000256" key="2">
    <source>
        <dbReference type="ARBA" id="ARBA00008061"/>
    </source>
</evidence>
<dbReference type="GO" id="GO:0005975">
    <property type="term" value="P:carbohydrate metabolic process"/>
    <property type="evidence" value="ECO:0007669"/>
    <property type="project" value="InterPro"/>
</dbReference>
<evidence type="ECO:0000256" key="3">
    <source>
        <dbReference type="ARBA" id="ARBA00012741"/>
    </source>
</evidence>
<dbReference type="FunFam" id="3.90.400.10:FF:000001">
    <property type="entry name" value="Maltase A3, isoform A"/>
    <property type="match status" value="1"/>
</dbReference>
<evidence type="ECO:0000256" key="6">
    <source>
        <dbReference type="SAM" id="SignalP"/>
    </source>
</evidence>
<dbReference type="PANTHER" id="PTHR10357:SF179">
    <property type="entry name" value="NEUTRAL AND BASIC AMINO ACID TRANSPORT PROTEIN RBAT"/>
    <property type="match status" value="1"/>
</dbReference>
<evidence type="ECO:0000259" key="7">
    <source>
        <dbReference type="SMART" id="SM00642"/>
    </source>
</evidence>
<dbReference type="AlphaFoldDB" id="A0A7R8Z617"/>
<keyword evidence="4" id="KW-0325">Glycoprotein</keyword>
<feature type="domain" description="Glycosyl hydrolase family 13 catalytic" evidence="7">
    <location>
        <begin position="45"/>
        <end position="314"/>
    </location>
</feature>
<dbReference type="EC" id="3.2.1.20" evidence="3"/>
<name>A0A7R8Z617_TIMDO</name>
<dbReference type="Gene3D" id="3.90.400.10">
    <property type="entry name" value="Oligo-1,6-glucosidase, Domain 2"/>
    <property type="match status" value="1"/>
</dbReference>
<dbReference type="InterPro" id="IPR045857">
    <property type="entry name" value="O16G_dom_2"/>
</dbReference>
<dbReference type="SMART" id="SM00642">
    <property type="entry name" value="Aamy"/>
    <property type="match status" value="1"/>
</dbReference>
<dbReference type="InterPro" id="IPR017853">
    <property type="entry name" value="GH"/>
</dbReference>
<reference evidence="8" key="1">
    <citation type="submission" date="2020-11" db="EMBL/GenBank/DDBJ databases">
        <authorList>
            <person name="Tran Van P."/>
        </authorList>
    </citation>
    <scope>NUCLEOTIDE SEQUENCE</scope>
</reference>
<dbReference type="InterPro" id="IPR006047">
    <property type="entry name" value="GH13_cat_dom"/>
</dbReference>
<keyword evidence="5" id="KW-0326">Glycosidase</keyword>
<dbReference type="SUPFAM" id="SSF51445">
    <property type="entry name" value="(Trans)glycosidases"/>
    <property type="match status" value="1"/>
</dbReference>
<keyword evidence="6" id="KW-0732">Signal</keyword>
<keyword evidence="5" id="KW-0378">Hydrolase</keyword>
<dbReference type="Pfam" id="PF00128">
    <property type="entry name" value="Alpha-amylase"/>
    <property type="match status" value="1"/>
</dbReference>
<sequence length="321" mass="37254">MASTARMTLVAAMLLLVTTHVVPHEDVKKTPEDALDWWETAVFYQVYTRSFKDSDGDGIGDLQGITENLDYLSDLGVSAVCLAPIFSSPMVDFGYDIDNYIDIDPIFGTLKDFERLVEKAKRLGIKVILDFVPNHTSKQHEWFLKSRQREEPYTDYYVWRDSPGRSTSIRPPNNWLSVFGGSAWTWDNVRGQYFLHQFTEDQPDLNFRCPAVRQEMKEVLRFWLGRGAFGFRVDAVSHLFEDYQFRDEPESVLDAEDWEYTFLEHPLTRDLSQNYWLVQEWRQVLDEFASGVDNVTRSVLSSLHKLVSGVLSYDRSIPFCP</sequence>
<feature type="signal peptide" evidence="6">
    <location>
        <begin position="1"/>
        <end position="23"/>
    </location>
</feature>
<feature type="chain" id="PRO_5031326217" description="alpha-glucosidase" evidence="6">
    <location>
        <begin position="24"/>
        <end position="321"/>
    </location>
</feature>
<dbReference type="GO" id="GO:0004558">
    <property type="term" value="F:alpha-1,4-glucosidase activity"/>
    <property type="evidence" value="ECO:0007669"/>
    <property type="project" value="UniProtKB-EC"/>
</dbReference>
<evidence type="ECO:0000256" key="5">
    <source>
        <dbReference type="ARBA" id="ARBA00023295"/>
    </source>
</evidence>
<organism evidence="8">
    <name type="scientific">Timema douglasi</name>
    <name type="common">Walking stick</name>
    <dbReference type="NCBI Taxonomy" id="61478"/>
    <lineage>
        <taxon>Eukaryota</taxon>
        <taxon>Metazoa</taxon>
        <taxon>Ecdysozoa</taxon>
        <taxon>Arthropoda</taxon>
        <taxon>Hexapoda</taxon>
        <taxon>Insecta</taxon>
        <taxon>Pterygota</taxon>
        <taxon>Neoptera</taxon>
        <taxon>Polyneoptera</taxon>
        <taxon>Phasmatodea</taxon>
        <taxon>Timematodea</taxon>
        <taxon>Timematoidea</taxon>
        <taxon>Timematidae</taxon>
        <taxon>Timema</taxon>
    </lineage>
</organism>